<organism evidence="2">
    <name type="scientific">Caenorhabditis brenneri</name>
    <name type="common">Nematode worm</name>
    <dbReference type="NCBI Taxonomy" id="135651"/>
    <lineage>
        <taxon>Eukaryota</taxon>
        <taxon>Metazoa</taxon>
        <taxon>Ecdysozoa</taxon>
        <taxon>Nematoda</taxon>
        <taxon>Chromadorea</taxon>
        <taxon>Rhabditida</taxon>
        <taxon>Rhabditina</taxon>
        <taxon>Rhabditomorpha</taxon>
        <taxon>Rhabditoidea</taxon>
        <taxon>Rhabditidae</taxon>
        <taxon>Peloderinae</taxon>
        <taxon>Caenorhabditis</taxon>
    </lineage>
</organism>
<evidence type="ECO:0000313" key="1">
    <source>
        <dbReference type="EMBL" id="EGT31642.1"/>
    </source>
</evidence>
<accession>G0NI54</accession>
<reference evidence="2" key="1">
    <citation type="submission" date="2011-07" db="EMBL/GenBank/DDBJ databases">
        <authorList>
            <consortium name="Caenorhabditis brenneri Sequencing and Analysis Consortium"/>
            <person name="Wilson R.K."/>
        </authorList>
    </citation>
    <scope>NUCLEOTIDE SEQUENCE [LARGE SCALE GENOMIC DNA]</scope>
    <source>
        <strain evidence="2">PB2801</strain>
    </source>
</reference>
<gene>
    <name evidence="1" type="ORF">CAEBREN_04856</name>
</gene>
<sequence length="94" mass="10738">MWISLKLLTVEGLQSENTEELQSHEVFIRNMSPASFKANVRRIARSVKPLILLNGLFNIRETTLVYLAQPAFVVYVSQDSIICSLIENKKTEKN</sequence>
<proteinExistence type="predicted"/>
<dbReference type="InParanoid" id="G0NI54"/>
<dbReference type="HOGENOM" id="CLU_175770_0_0_1"/>
<dbReference type="Proteomes" id="UP000008068">
    <property type="component" value="Unassembled WGS sequence"/>
</dbReference>
<dbReference type="AlphaFoldDB" id="G0NI54"/>
<name>G0NI54_CAEBE</name>
<evidence type="ECO:0000313" key="2">
    <source>
        <dbReference type="Proteomes" id="UP000008068"/>
    </source>
</evidence>
<keyword evidence="2" id="KW-1185">Reference proteome</keyword>
<protein>
    <submittedName>
        <fullName evidence="1">Uncharacterized protein</fullName>
    </submittedName>
</protein>
<dbReference type="EMBL" id="GL379887">
    <property type="protein sequence ID" value="EGT31642.1"/>
    <property type="molecule type" value="Genomic_DNA"/>
</dbReference>